<dbReference type="InterPro" id="IPR018695">
    <property type="entry name" value="DUF2194"/>
</dbReference>
<dbReference type="Gene3D" id="3.20.20.370">
    <property type="entry name" value="Glycoside hydrolase/deacetylase"/>
    <property type="match status" value="1"/>
</dbReference>
<gene>
    <name evidence="1" type="ORF">SAMN02745226_00578</name>
</gene>
<keyword evidence="2" id="KW-1185">Reference proteome</keyword>
<reference evidence="2" key="1">
    <citation type="submission" date="2016-12" db="EMBL/GenBank/DDBJ databases">
        <authorList>
            <person name="Varghese N."/>
            <person name="Submissions S."/>
        </authorList>
    </citation>
    <scope>NUCLEOTIDE SEQUENCE [LARGE SCALE GENOMIC DNA]</scope>
    <source>
        <strain evidence="2">DSM 13020</strain>
    </source>
</reference>
<dbReference type="AlphaFoldDB" id="A0A1M7S787"/>
<dbReference type="SUPFAM" id="SSF88713">
    <property type="entry name" value="Glycoside hydrolase/deacetylase"/>
    <property type="match status" value="1"/>
</dbReference>
<sequence>MQYKTLNKFVKVMIVLIWSLILSETIVYSKTLLLYKGSEQGYGYSILLKYVAPALKDILEDYEIIDVESLNFISFDLNNYDLIVTCYYTPQMRDAKKYLEKLSMFLINGGKLFIINNLGATLDSSGENHPGLYEINSVYNLLGLSYYFGWRKVKPSTININENFINTTLLKFENERDVERYTPISTFIKTLVELKDQQGNTYNMAFLSPLGGLIAYNYLFDDDGKIVLDLQKIFSNILIGNDEEFKILVVGQDNYELRKALDYTSFKYQWKKQMSSVLSTYDLVFHFGGSYPPADKNLVSYLSNGGTAVIIGKGSNLSFVDYMTVSDEVFPVPANLKFNVKKNISWEKPPQNSKVLVTSSNGEALVWSIPLGNGTVIFYPIELVSKTYRGLLMQSALSQLKVSIQPIVNSWSMHLDDFPLPAYKRKIDIITREFGDITDNEFYYNIWWPMMKQLSKEFSIKYTTIFVANYNASVTWPFSFQEYTNTPEQMRALQELISSSYEIGLHGYNHIHLTQENWKQENLETVLKLYKTFLKNTLGDNYIPYVYVAPNNIIDSFGVETLLRIFPSIKVIGTSYTTTQKLFDEFEVIHEKVVVMPRTTFGYYPAENLLASSILSLMTFGTFQYFLHPDDLFSKDRNPDGKTWKEMYNSLREFLSTMTRYYPFLRNHTASESGEILYDFLTQKPIIRKFANKLSVEIPIGHHLPRYYYLRVRGEFSIYGGRIVYSYGNLVVIEQMENKMEIILK</sequence>
<accession>A0A1M7S787</accession>
<dbReference type="GO" id="GO:0005975">
    <property type="term" value="P:carbohydrate metabolic process"/>
    <property type="evidence" value="ECO:0007669"/>
    <property type="project" value="InterPro"/>
</dbReference>
<name>A0A1M7S787_FERGO</name>
<proteinExistence type="predicted"/>
<organism evidence="1 2">
    <name type="scientific">Fervidobacterium gondwanense DSM 13020</name>
    <dbReference type="NCBI Taxonomy" id="1121883"/>
    <lineage>
        <taxon>Bacteria</taxon>
        <taxon>Thermotogati</taxon>
        <taxon>Thermotogota</taxon>
        <taxon>Thermotogae</taxon>
        <taxon>Thermotogales</taxon>
        <taxon>Fervidobacteriaceae</taxon>
        <taxon>Fervidobacterium</taxon>
    </lineage>
</organism>
<dbReference type="STRING" id="1121883.SAMN02745226_00578"/>
<evidence type="ECO:0000313" key="1">
    <source>
        <dbReference type="EMBL" id="SHN54212.1"/>
    </source>
</evidence>
<evidence type="ECO:0008006" key="3">
    <source>
        <dbReference type="Google" id="ProtNLM"/>
    </source>
</evidence>
<protein>
    <recommendedName>
        <fullName evidence="3">DUF2194 domain-containing protein</fullName>
    </recommendedName>
</protein>
<dbReference type="RefSeq" id="WP_245789471.1">
    <property type="nucleotide sequence ID" value="NZ_FRDJ01000002.1"/>
</dbReference>
<dbReference type="Proteomes" id="UP000184207">
    <property type="component" value="Unassembled WGS sequence"/>
</dbReference>
<evidence type="ECO:0000313" key="2">
    <source>
        <dbReference type="Proteomes" id="UP000184207"/>
    </source>
</evidence>
<dbReference type="Pfam" id="PF09960">
    <property type="entry name" value="DUF2194"/>
    <property type="match status" value="1"/>
</dbReference>
<dbReference type="InterPro" id="IPR011330">
    <property type="entry name" value="Glyco_hydro/deAcase_b/a-brl"/>
</dbReference>
<dbReference type="EMBL" id="FRDJ01000002">
    <property type="protein sequence ID" value="SHN54212.1"/>
    <property type="molecule type" value="Genomic_DNA"/>
</dbReference>